<comment type="caution">
    <text evidence="14">The sequence shown here is derived from an EMBL/GenBank/DDBJ whole genome shotgun (WGS) entry which is preliminary data.</text>
</comment>
<feature type="chain" id="PRO_5045294904" description="Outer-membrane lipoprotein LolB" evidence="13">
    <location>
        <begin position="20"/>
        <end position="178"/>
    </location>
</feature>
<comment type="subcellular location">
    <subcellularLocation>
        <location evidence="1">Cell outer membrane</location>
        <topology evidence="1">Lipid-anchor</topology>
    </subcellularLocation>
</comment>
<keyword evidence="7" id="KW-0653">Protein transport</keyword>
<evidence type="ECO:0000256" key="7">
    <source>
        <dbReference type="ARBA" id="ARBA00022927"/>
    </source>
</evidence>
<evidence type="ECO:0000256" key="5">
    <source>
        <dbReference type="ARBA" id="ARBA00022448"/>
    </source>
</evidence>
<accession>A0ABV0G1N4</accession>
<evidence type="ECO:0000256" key="10">
    <source>
        <dbReference type="ARBA" id="ARBA00023186"/>
    </source>
</evidence>
<evidence type="ECO:0000256" key="1">
    <source>
        <dbReference type="ARBA" id="ARBA00004459"/>
    </source>
</evidence>
<dbReference type="Pfam" id="PF03550">
    <property type="entry name" value="LolB"/>
    <property type="match status" value="1"/>
</dbReference>
<evidence type="ECO:0000256" key="12">
    <source>
        <dbReference type="ARBA" id="ARBA00023288"/>
    </source>
</evidence>
<comment type="subunit">
    <text evidence="3">Monomer.</text>
</comment>
<organism evidence="14 15">
    <name type="scientific">Roseateles paludis</name>
    <dbReference type="NCBI Taxonomy" id="3145238"/>
    <lineage>
        <taxon>Bacteria</taxon>
        <taxon>Pseudomonadati</taxon>
        <taxon>Pseudomonadota</taxon>
        <taxon>Betaproteobacteria</taxon>
        <taxon>Burkholderiales</taxon>
        <taxon>Sphaerotilaceae</taxon>
        <taxon>Roseateles</taxon>
    </lineage>
</organism>
<evidence type="ECO:0000256" key="9">
    <source>
        <dbReference type="ARBA" id="ARBA00023139"/>
    </source>
</evidence>
<keyword evidence="8" id="KW-0472">Membrane</keyword>
<evidence type="ECO:0000256" key="2">
    <source>
        <dbReference type="ARBA" id="ARBA00009696"/>
    </source>
</evidence>
<keyword evidence="9" id="KW-0564">Palmitate</keyword>
<dbReference type="Proteomes" id="UP001495147">
    <property type="component" value="Unassembled WGS sequence"/>
</dbReference>
<evidence type="ECO:0000313" key="14">
    <source>
        <dbReference type="EMBL" id="MEO3691638.1"/>
    </source>
</evidence>
<dbReference type="InterPro" id="IPR004565">
    <property type="entry name" value="OM_lipoprot_LolB"/>
</dbReference>
<sequence length="178" mass="18547">MTRWAFLFALALLTGCAGLAPVVQPEATARLAGRISIQVEGSGAKGGAGSAGFELTGGPEAGSLELTTPLGAIAARAQWQPGAARLQTPEQDREFADLDELTRELLGEPIPVAALFAWLRGEPWGAAPSVPVPGGFEQLGWQIDTTRKAERVLVAKRLAAPAVTLRARLEEGNDASAP</sequence>
<dbReference type="EMBL" id="JBDPZD010000002">
    <property type="protein sequence ID" value="MEO3691638.1"/>
    <property type="molecule type" value="Genomic_DNA"/>
</dbReference>
<dbReference type="RefSeq" id="WP_347704455.1">
    <property type="nucleotide sequence ID" value="NZ_JBDPZD010000002.1"/>
</dbReference>
<protein>
    <recommendedName>
        <fullName evidence="4">Outer-membrane lipoprotein LolB</fullName>
    </recommendedName>
</protein>
<keyword evidence="12 14" id="KW-0449">Lipoprotein</keyword>
<evidence type="ECO:0000256" key="3">
    <source>
        <dbReference type="ARBA" id="ARBA00011245"/>
    </source>
</evidence>
<keyword evidence="15" id="KW-1185">Reference proteome</keyword>
<keyword evidence="11" id="KW-0998">Cell outer membrane</keyword>
<evidence type="ECO:0000256" key="8">
    <source>
        <dbReference type="ARBA" id="ARBA00023136"/>
    </source>
</evidence>
<dbReference type="SUPFAM" id="SSF89392">
    <property type="entry name" value="Prokaryotic lipoproteins and lipoprotein localization factors"/>
    <property type="match status" value="1"/>
</dbReference>
<dbReference type="InterPro" id="IPR029046">
    <property type="entry name" value="LolA/LolB/LppX"/>
</dbReference>
<keyword evidence="6 13" id="KW-0732">Signal</keyword>
<reference evidence="14 15" key="1">
    <citation type="submission" date="2024-05" db="EMBL/GenBank/DDBJ databases">
        <title>Roseateles sp. DJS-2-20 16S ribosomal RNA gene Genome sequencing and assembly.</title>
        <authorList>
            <person name="Woo H."/>
        </authorList>
    </citation>
    <scope>NUCLEOTIDE SEQUENCE [LARGE SCALE GENOMIC DNA]</scope>
    <source>
        <strain evidence="14 15">DJS-2-20</strain>
    </source>
</reference>
<keyword evidence="5" id="KW-0813">Transport</keyword>
<keyword evidence="10" id="KW-0143">Chaperone</keyword>
<evidence type="ECO:0000256" key="6">
    <source>
        <dbReference type="ARBA" id="ARBA00022729"/>
    </source>
</evidence>
<dbReference type="PROSITE" id="PS51257">
    <property type="entry name" value="PROKAR_LIPOPROTEIN"/>
    <property type="match status" value="1"/>
</dbReference>
<dbReference type="Gene3D" id="2.50.20.10">
    <property type="entry name" value="Lipoprotein localisation LolA/LolB/LppX"/>
    <property type="match status" value="1"/>
</dbReference>
<name>A0ABV0G1N4_9BURK</name>
<evidence type="ECO:0000256" key="4">
    <source>
        <dbReference type="ARBA" id="ARBA00016202"/>
    </source>
</evidence>
<gene>
    <name evidence="14" type="ORF">ABDJ85_09175</name>
</gene>
<evidence type="ECO:0000256" key="11">
    <source>
        <dbReference type="ARBA" id="ARBA00023237"/>
    </source>
</evidence>
<feature type="signal peptide" evidence="13">
    <location>
        <begin position="1"/>
        <end position="19"/>
    </location>
</feature>
<comment type="similarity">
    <text evidence="2">Belongs to the LolB family.</text>
</comment>
<proteinExistence type="inferred from homology"/>
<evidence type="ECO:0000313" key="15">
    <source>
        <dbReference type="Proteomes" id="UP001495147"/>
    </source>
</evidence>
<evidence type="ECO:0000256" key="13">
    <source>
        <dbReference type="SAM" id="SignalP"/>
    </source>
</evidence>